<organism evidence="1">
    <name type="scientific">Homo sapiens</name>
    <name type="common">Human</name>
    <dbReference type="NCBI Taxonomy" id="9606"/>
    <lineage>
        <taxon>Eukaryota</taxon>
        <taxon>Metazoa</taxon>
        <taxon>Chordata</taxon>
        <taxon>Craniata</taxon>
        <taxon>Vertebrata</taxon>
        <taxon>Euteleostomi</taxon>
        <taxon>Mammalia</taxon>
        <taxon>Eutheria</taxon>
        <taxon>Euarchontoglires</taxon>
        <taxon>Primates</taxon>
        <taxon>Haplorrhini</taxon>
        <taxon>Catarrhini</taxon>
        <taxon>Hominidae</taxon>
        <taxon>Homo</taxon>
    </lineage>
</organism>
<dbReference type="EMBL" id="HF583623">
    <property type="protein sequence ID" value="CCQ43120.1"/>
    <property type="molecule type" value="Genomic_DNA"/>
</dbReference>
<protein>
    <submittedName>
        <fullName evidence="1">Alternative protein ZNF389</fullName>
    </submittedName>
</protein>
<evidence type="ECO:0000313" key="1">
    <source>
        <dbReference type="EMBL" id="CCQ43120.1"/>
    </source>
</evidence>
<dbReference type="AlphaFoldDB" id="L8E785"/>
<reference evidence="1" key="1">
    <citation type="journal article" date="2013" name="PLoS ONE">
        <title>Direct detection of alternative open reading frames translation products in human significantly expands the proteome.</title>
        <authorList>
            <person name="Vanderperre B."/>
            <person name="Lucier J.-F."/>
            <person name="Motard J."/>
            <person name="Tremblay G."/>
            <person name="Vanderperre S."/>
            <person name="Wisztorski M."/>
            <person name="Salzet M."/>
            <person name="Boisvert F.-M."/>
            <person name="Roucou X."/>
        </authorList>
    </citation>
    <scope>NUCLEOTIDE SEQUENCE</scope>
</reference>
<proteinExistence type="predicted"/>
<gene>
    <name evidence="1" type="primary">ZNF389</name>
</gene>
<accession>L8E785</accession>
<name>L8E785_HUMAN</name>
<sequence>MTASLEEMVSLVPRILLMRKLHRPAFCKLAPAAQLTVAEASS</sequence>